<comment type="caution">
    <text evidence="3">The sequence shown here is derived from an EMBL/GenBank/DDBJ whole genome shotgun (WGS) entry which is preliminary data.</text>
</comment>
<accession>A0ABP8KJ07</accession>
<organism evidence="3 4">
    <name type="scientific">Fodinibacter luteus</name>
    <dbReference type="NCBI Taxonomy" id="552064"/>
    <lineage>
        <taxon>Bacteria</taxon>
        <taxon>Bacillati</taxon>
        <taxon>Actinomycetota</taxon>
        <taxon>Actinomycetes</taxon>
        <taxon>Micrococcales</taxon>
        <taxon>Intrasporangiaceae</taxon>
        <taxon>Fodinibacter (ex Wang et al. 2009)</taxon>
    </lineage>
</organism>
<evidence type="ECO:0000313" key="3">
    <source>
        <dbReference type="EMBL" id="GAA4407617.1"/>
    </source>
</evidence>
<keyword evidence="4" id="KW-1185">Reference proteome</keyword>
<evidence type="ECO:0000256" key="1">
    <source>
        <dbReference type="ARBA" id="ARBA00022729"/>
    </source>
</evidence>
<sequence>MGVAGALTGWAVLASPVGSPMVKTPPETTRVAPTTLALIADFGNCGPGAARVATMVDAWAVDAVATAGDNTYDDDPGCTPFTESVGDYYDSYVNDPDGPRFWPALGNHDYEDPNAGLAKYRDYFTYLSTEADAQQRWYDVTVGGIHLFVLDNDAPDADLAAQRTWLRERLAASRAADPTTWNVVVFHRPAFTSASHPDEVAMRPDAGWDYRGWGADIVIAGHQHVYEDVVVDGMHYVTAGIATNGLERGGCDAELTTGSRLCREGVEGALRIVATAASLTLEYRQPGDGSGTVLDTIGLTR</sequence>
<feature type="domain" description="Calcineurin-like phosphoesterase" evidence="2">
    <location>
        <begin position="36"/>
        <end position="226"/>
    </location>
</feature>
<evidence type="ECO:0000313" key="4">
    <source>
        <dbReference type="Proteomes" id="UP001500945"/>
    </source>
</evidence>
<dbReference type="SUPFAM" id="SSF56300">
    <property type="entry name" value="Metallo-dependent phosphatases"/>
    <property type="match status" value="1"/>
</dbReference>
<keyword evidence="1" id="KW-0732">Signal</keyword>
<dbReference type="InterPro" id="IPR039331">
    <property type="entry name" value="PAPs-like"/>
</dbReference>
<reference evidence="4" key="1">
    <citation type="journal article" date="2019" name="Int. J. Syst. Evol. Microbiol.">
        <title>The Global Catalogue of Microorganisms (GCM) 10K type strain sequencing project: providing services to taxonomists for standard genome sequencing and annotation.</title>
        <authorList>
            <consortium name="The Broad Institute Genomics Platform"/>
            <consortium name="The Broad Institute Genome Sequencing Center for Infectious Disease"/>
            <person name="Wu L."/>
            <person name="Ma J."/>
        </authorList>
    </citation>
    <scope>NUCLEOTIDE SEQUENCE [LARGE SCALE GENOMIC DNA]</scope>
    <source>
        <strain evidence="4">JCM 17809</strain>
    </source>
</reference>
<dbReference type="Proteomes" id="UP001500945">
    <property type="component" value="Unassembled WGS sequence"/>
</dbReference>
<name>A0ABP8KJ07_9MICO</name>
<dbReference type="InterPro" id="IPR029052">
    <property type="entry name" value="Metallo-depent_PP-like"/>
</dbReference>
<dbReference type="Gene3D" id="3.60.21.10">
    <property type="match status" value="1"/>
</dbReference>
<dbReference type="InterPro" id="IPR004843">
    <property type="entry name" value="Calcineurin-like_PHP"/>
</dbReference>
<dbReference type="PANTHER" id="PTHR22953:SF153">
    <property type="entry name" value="PURPLE ACID PHOSPHATASE"/>
    <property type="match status" value="1"/>
</dbReference>
<protein>
    <recommendedName>
        <fullName evidence="2">Calcineurin-like phosphoesterase domain-containing protein</fullName>
    </recommendedName>
</protein>
<dbReference type="PANTHER" id="PTHR22953">
    <property type="entry name" value="ACID PHOSPHATASE RELATED"/>
    <property type="match status" value="1"/>
</dbReference>
<dbReference type="Pfam" id="PF00149">
    <property type="entry name" value="Metallophos"/>
    <property type="match status" value="1"/>
</dbReference>
<proteinExistence type="predicted"/>
<gene>
    <name evidence="3" type="ORF">GCM10023168_23850</name>
</gene>
<evidence type="ECO:0000259" key="2">
    <source>
        <dbReference type="Pfam" id="PF00149"/>
    </source>
</evidence>
<dbReference type="EMBL" id="BAABGM010000015">
    <property type="protein sequence ID" value="GAA4407617.1"/>
    <property type="molecule type" value="Genomic_DNA"/>
</dbReference>